<evidence type="ECO:0000256" key="1">
    <source>
        <dbReference type="SAM" id="Phobius"/>
    </source>
</evidence>
<dbReference type="RefSeq" id="WP_096405473.1">
    <property type="nucleotide sequence ID" value="NZ_AP014597.1"/>
</dbReference>
<name>A0A0S3UJI1_PREIN</name>
<dbReference type="STRING" id="28131.BWX40_03165"/>
<evidence type="ECO:0000313" key="3">
    <source>
        <dbReference type="Proteomes" id="UP000217431"/>
    </source>
</evidence>
<keyword evidence="1" id="KW-0472">Membrane</keyword>
<feature type="transmembrane region" description="Helical" evidence="1">
    <location>
        <begin position="75"/>
        <end position="97"/>
    </location>
</feature>
<sequence length="165" mass="18418">MKYQITCDNCGTQFIVEAGEGQVIECQCPHCNGIIEVTLPIVSGTVPTDEQPFEQPNDNIQETIEGTSLKADNRIILIGVITGLLVITLGIGAYFLWLRPNPTAPDPTPTTVDTIPYEMEQEPTMEIPIDTMATPSFDIEEEVRDTVVPHRREQKRNNDTTFVDR</sequence>
<evidence type="ECO:0008006" key="4">
    <source>
        <dbReference type="Google" id="ProtNLM"/>
    </source>
</evidence>
<proteinExistence type="predicted"/>
<dbReference type="Proteomes" id="UP000217431">
    <property type="component" value="Chromosome I"/>
</dbReference>
<dbReference type="EMBL" id="AP014597">
    <property type="protein sequence ID" value="BAU17642.1"/>
    <property type="molecule type" value="Genomic_DNA"/>
</dbReference>
<keyword evidence="1" id="KW-1133">Transmembrane helix</keyword>
<evidence type="ECO:0000313" key="2">
    <source>
        <dbReference type="EMBL" id="BAU17642.1"/>
    </source>
</evidence>
<keyword evidence="1" id="KW-0812">Transmembrane</keyword>
<reference evidence="2 3" key="1">
    <citation type="journal article" date="2016" name="DNA Res.">
        <title>The complete genome sequencing of Prevotella intermedia strain OMA14 and a subsequent fine-scale, intra-species genomic comparison reveal an unusual amplification of conjugative and mobile transposons and identify a novel Prevotella-lineage-specific repeat.</title>
        <authorList>
            <person name="Naito M."/>
            <person name="Ogura Y."/>
            <person name="Itoh T."/>
            <person name="Shoji M."/>
            <person name="Okamoto M."/>
            <person name="Hayashi T."/>
            <person name="Nakayama K."/>
        </authorList>
    </citation>
    <scope>NUCLEOTIDE SEQUENCE [LARGE SCALE GENOMIC DNA]</scope>
    <source>
        <strain evidence="2 3">OMA14</strain>
    </source>
</reference>
<organism evidence="2 3">
    <name type="scientific">Prevotella intermedia</name>
    <dbReference type="NCBI Taxonomy" id="28131"/>
    <lineage>
        <taxon>Bacteria</taxon>
        <taxon>Pseudomonadati</taxon>
        <taxon>Bacteroidota</taxon>
        <taxon>Bacteroidia</taxon>
        <taxon>Bacteroidales</taxon>
        <taxon>Prevotellaceae</taxon>
        <taxon>Prevotella</taxon>
    </lineage>
</organism>
<gene>
    <name evidence="2" type="ORF">PIOMA14_I_1134</name>
</gene>
<protein>
    <recommendedName>
        <fullName evidence="4">Viral beta C/D like family protein</fullName>
    </recommendedName>
</protein>
<accession>A0A0S3UJI1</accession>
<dbReference type="AlphaFoldDB" id="A0A0S3UJI1"/>